<dbReference type="AlphaFoldDB" id="A0A1V6PYL9"/>
<evidence type="ECO:0000256" key="1">
    <source>
        <dbReference type="SAM" id="MobiDB-lite"/>
    </source>
</evidence>
<keyword evidence="2" id="KW-1133">Transmembrane helix</keyword>
<reference evidence="4" key="1">
    <citation type="journal article" date="2017" name="Nat. Microbiol.">
        <title>Global analysis of biosynthetic gene clusters reveals vast potential of secondary metabolite production in Penicillium species.</title>
        <authorList>
            <person name="Nielsen J.C."/>
            <person name="Grijseels S."/>
            <person name="Prigent S."/>
            <person name="Ji B."/>
            <person name="Dainat J."/>
            <person name="Nielsen K.F."/>
            <person name="Frisvad J.C."/>
            <person name="Workman M."/>
            <person name="Nielsen J."/>
        </authorList>
    </citation>
    <scope>NUCLEOTIDE SEQUENCE [LARGE SCALE GENOMIC DNA]</scope>
    <source>
        <strain evidence="4">IBT 31811</strain>
    </source>
</reference>
<gene>
    <name evidence="3" type="ORF">PENANT_c023G05191</name>
</gene>
<comment type="caution">
    <text evidence="3">The sequence shown here is derived from an EMBL/GenBank/DDBJ whole genome shotgun (WGS) entry which is preliminary data.</text>
</comment>
<keyword evidence="2" id="KW-0812">Transmembrane</keyword>
<dbReference type="EMBL" id="MDYN01000023">
    <property type="protein sequence ID" value="OQD82071.1"/>
    <property type="molecule type" value="Genomic_DNA"/>
</dbReference>
<feature type="transmembrane region" description="Helical" evidence="2">
    <location>
        <begin position="20"/>
        <end position="38"/>
    </location>
</feature>
<protein>
    <submittedName>
        <fullName evidence="3">Uncharacterized protein</fullName>
    </submittedName>
</protein>
<feature type="compositionally biased region" description="Polar residues" evidence="1">
    <location>
        <begin position="118"/>
        <end position="129"/>
    </location>
</feature>
<evidence type="ECO:0000313" key="3">
    <source>
        <dbReference type="EMBL" id="OQD82071.1"/>
    </source>
</evidence>
<keyword evidence="4" id="KW-1185">Reference proteome</keyword>
<proteinExistence type="predicted"/>
<accession>A0A1V6PYL9</accession>
<keyword evidence="2" id="KW-0472">Membrane</keyword>
<name>A0A1V6PYL9_9EURO</name>
<organism evidence="3 4">
    <name type="scientific">Penicillium antarcticum</name>
    <dbReference type="NCBI Taxonomy" id="416450"/>
    <lineage>
        <taxon>Eukaryota</taxon>
        <taxon>Fungi</taxon>
        <taxon>Dikarya</taxon>
        <taxon>Ascomycota</taxon>
        <taxon>Pezizomycotina</taxon>
        <taxon>Eurotiomycetes</taxon>
        <taxon>Eurotiomycetidae</taxon>
        <taxon>Eurotiales</taxon>
        <taxon>Aspergillaceae</taxon>
        <taxon>Penicillium</taxon>
    </lineage>
</organism>
<evidence type="ECO:0000256" key="2">
    <source>
        <dbReference type="SAM" id="Phobius"/>
    </source>
</evidence>
<feature type="region of interest" description="Disordered" evidence="1">
    <location>
        <begin position="118"/>
        <end position="150"/>
    </location>
</feature>
<dbReference type="Proteomes" id="UP000191672">
    <property type="component" value="Unassembled WGS sequence"/>
</dbReference>
<evidence type="ECO:0000313" key="4">
    <source>
        <dbReference type="Proteomes" id="UP000191672"/>
    </source>
</evidence>
<sequence>MSPIPALSCLTVYLPPLTAWLAFPVLCVSFSLLSLALVHRYTKLRRRRLSSTTSPLDSEPWHYSSAMEKSDGFFAAPLPASACDILRPLSQSGPFPSSGALAAQAREQQNVNSSLEIDDITSPSATSPETMGRAQKCNESVQQMREEDAEGVRTWKRVVVEYS</sequence>